<evidence type="ECO:0000313" key="3">
    <source>
        <dbReference type="EMBL" id="MBB5039700.1"/>
    </source>
</evidence>
<protein>
    <recommendedName>
        <fullName evidence="2">Peptidase C39-like domain-containing protein</fullName>
    </recommendedName>
</protein>
<evidence type="ECO:0000313" key="4">
    <source>
        <dbReference type="Proteomes" id="UP000534294"/>
    </source>
</evidence>
<keyword evidence="1" id="KW-0732">Signal</keyword>
<dbReference type="EMBL" id="JACHIF010000009">
    <property type="protein sequence ID" value="MBB5039700.1"/>
    <property type="molecule type" value="Genomic_DNA"/>
</dbReference>
<comment type="caution">
    <text evidence="3">The sequence shown here is derived from an EMBL/GenBank/DDBJ whole genome shotgun (WGS) entry which is preliminary data.</text>
</comment>
<dbReference type="RefSeq" id="WP_184211728.1">
    <property type="nucleotide sequence ID" value="NZ_JACHIF010000009.1"/>
</dbReference>
<sequence>MSRNFLLFVGLLLLSGASVLRAATPPFIDLDTALDFKSSPSISVSVLENLLSPLNDYREEEEEKDPSSGYDKVVIWQLANSKRSRASLFGGQFTPSTIRLALKGGAFVQCEFELNSRKDLALLFPILSDQITRSLGSSPYFANQQDDERVASWKTNTQRVSLDLDSKYSSRGDARLALRVGTLGQAPSEPVVIAPRLSMTAELDYLLNFEELWRCTPEEFEKKYRPKTEQAQTEPPQFEWLNAEKSRARFSRKIFSNVDATLSLFAKSIPVEEAIVEFVQGRAARVTVSFYNRGDSGEIQRTEFSDRFKKVGQGLGQILKVAPTNQSATASTAIKTVSWQWKSPIGIAMLEHNDFAASRPPGKPEFLRLKLAAPNQADWSMGKLSVGVQRMVLTSNVTTTPEGDVYISGVPMVDQGAKGYCVAASCQRLFEYLQIPCDQHEIAQLVNVDAQAGADIFAMQKSLTKIDDKYKVAFKPHINPQQYYVSSGKRRISQRQFVVIVKEHVDKGIPLLWALQLGRYPEEPPLPGSGQVSGGHMRLIIGYNSAKGQILFTDSWGSGHELKRMPEAGAYDATMGVYSMSPPRL</sequence>
<dbReference type="Gene3D" id="3.90.70.10">
    <property type="entry name" value="Cysteine proteinases"/>
    <property type="match status" value="1"/>
</dbReference>
<name>A0A7W7YP11_9BACT</name>
<gene>
    <name evidence="3" type="ORF">HNQ64_003975</name>
</gene>
<dbReference type="InterPro" id="IPR039564">
    <property type="entry name" value="Peptidase_C39-like"/>
</dbReference>
<dbReference type="AlphaFoldDB" id="A0A7W7YP11"/>
<feature type="domain" description="Peptidase C39-like" evidence="2">
    <location>
        <begin position="409"/>
        <end position="556"/>
    </location>
</feature>
<proteinExistence type="predicted"/>
<organism evidence="3 4">
    <name type="scientific">Prosthecobacter dejongeii</name>
    <dbReference type="NCBI Taxonomy" id="48465"/>
    <lineage>
        <taxon>Bacteria</taxon>
        <taxon>Pseudomonadati</taxon>
        <taxon>Verrucomicrobiota</taxon>
        <taxon>Verrucomicrobiia</taxon>
        <taxon>Verrucomicrobiales</taxon>
        <taxon>Verrucomicrobiaceae</taxon>
        <taxon>Prosthecobacter</taxon>
    </lineage>
</organism>
<evidence type="ECO:0000259" key="2">
    <source>
        <dbReference type="Pfam" id="PF13529"/>
    </source>
</evidence>
<accession>A0A7W7YP11</accession>
<dbReference type="Proteomes" id="UP000534294">
    <property type="component" value="Unassembled WGS sequence"/>
</dbReference>
<feature type="chain" id="PRO_5031389018" description="Peptidase C39-like domain-containing protein" evidence="1">
    <location>
        <begin position="23"/>
        <end position="585"/>
    </location>
</feature>
<evidence type="ECO:0000256" key="1">
    <source>
        <dbReference type="SAM" id="SignalP"/>
    </source>
</evidence>
<reference evidence="3 4" key="1">
    <citation type="submission" date="2020-08" db="EMBL/GenBank/DDBJ databases">
        <title>Genomic Encyclopedia of Type Strains, Phase IV (KMG-IV): sequencing the most valuable type-strain genomes for metagenomic binning, comparative biology and taxonomic classification.</title>
        <authorList>
            <person name="Goeker M."/>
        </authorList>
    </citation>
    <scope>NUCLEOTIDE SEQUENCE [LARGE SCALE GENOMIC DNA]</scope>
    <source>
        <strain evidence="3 4">DSM 12251</strain>
    </source>
</reference>
<feature type="signal peptide" evidence="1">
    <location>
        <begin position="1"/>
        <end position="22"/>
    </location>
</feature>
<keyword evidence="4" id="KW-1185">Reference proteome</keyword>
<dbReference type="Pfam" id="PF13529">
    <property type="entry name" value="Peptidase_C39_2"/>
    <property type="match status" value="1"/>
</dbReference>